<dbReference type="Gene3D" id="3.90.50.10">
    <property type="entry name" value="Photosynthetic Reaction Center, subunit H, domain 2"/>
    <property type="match status" value="1"/>
</dbReference>
<comment type="caution">
    <text evidence="3">The sequence shown here is derived from an EMBL/GenBank/DDBJ whole genome shotgun (WGS) entry which is preliminary data.</text>
</comment>
<dbReference type="InterPro" id="IPR027275">
    <property type="entry name" value="PRC-brl_dom"/>
</dbReference>
<name>A0A8J3U386_9ACTN</name>
<evidence type="ECO:0000313" key="3">
    <source>
        <dbReference type="EMBL" id="GII36147.1"/>
    </source>
</evidence>
<protein>
    <recommendedName>
        <fullName evidence="2">PRC-barrel domain-containing protein</fullName>
    </recommendedName>
</protein>
<dbReference type="GO" id="GO:0019684">
    <property type="term" value="P:photosynthesis, light reaction"/>
    <property type="evidence" value="ECO:0007669"/>
    <property type="project" value="InterPro"/>
</dbReference>
<keyword evidence="4" id="KW-1185">Reference proteome</keyword>
<gene>
    <name evidence="3" type="ORF">Pph01_11500</name>
</gene>
<feature type="domain" description="PRC-barrel" evidence="2">
    <location>
        <begin position="13"/>
        <end position="71"/>
    </location>
</feature>
<reference evidence="3 4" key="1">
    <citation type="submission" date="2021-01" db="EMBL/GenBank/DDBJ databases">
        <title>Whole genome shotgun sequence of Planotetraspora phitsanulokensis NBRC 104273.</title>
        <authorList>
            <person name="Komaki H."/>
            <person name="Tamura T."/>
        </authorList>
    </citation>
    <scope>NUCLEOTIDE SEQUENCE [LARGE SCALE GENOMIC DNA]</scope>
    <source>
        <strain evidence="3 4">NBRC 104273</strain>
    </source>
</reference>
<evidence type="ECO:0000259" key="2">
    <source>
        <dbReference type="Pfam" id="PF05239"/>
    </source>
</evidence>
<sequence>MIKHEQIAMVLDHPVYDRNGDKVGEVKHVFPDDATGRPEWLCVKTGLFGTKEAFVPLKDADWVADHVEVPYEKAYLKNAPSVDLDGEGHLSPEQEHDLHSYYDLDWPTSLREDQPGEAGWDPVGDERPGLSGVGPSGGALSADGATTAPDERLDAEGGSSPWPPS</sequence>
<dbReference type="Pfam" id="PF05239">
    <property type="entry name" value="PRC"/>
    <property type="match status" value="1"/>
</dbReference>
<dbReference type="SUPFAM" id="SSF50346">
    <property type="entry name" value="PRC-barrel domain"/>
    <property type="match status" value="1"/>
</dbReference>
<dbReference type="AlphaFoldDB" id="A0A8J3U386"/>
<organism evidence="3 4">
    <name type="scientific">Planotetraspora phitsanulokensis</name>
    <dbReference type="NCBI Taxonomy" id="575192"/>
    <lineage>
        <taxon>Bacteria</taxon>
        <taxon>Bacillati</taxon>
        <taxon>Actinomycetota</taxon>
        <taxon>Actinomycetes</taxon>
        <taxon>Streptosporangiales</taxon>
        <taxon>Streptosporangiaceae</taxon>
        <taxon>Planotetraspora</taxon>
    </lineage>
</organism>
<accession>A0A8J3U386</accession>
<dbReference type="InterPro" id="IPR014747">
    <property type="entry name" value="Bac_photo_RC_H_C"/>
</dbReference>
<proteinExistence type="predicted"/>
<dbReference type="EMBL" id="BOOP01000003">
    <property type="protein sequence ID" value="GII36147.1"/>
    <property type="molecule type" value="Genomic_DNA"/>
</dbReference>
<evidence type="ECO:0000313" key="4">
    <source>
        <dbReference type="Proteomes" id="UP000622547"/>
    </source>
</evidence>
<feature type="compositionally biased region" description="Basic and acidic residues" evidence="1">
    <location>
        <begin position="86"/>
        <end position="102"/>
    </location>
</feature>
<dbReference type="Proteomes" id="UP000622547">
    <property type="component" value="Unassembled WGS sequence"/>
</dbReference>
<dbReference type="InterPro" id="IPR011033">
    <property type="entry name" value="PRC_barrel-like_sf"/>
</dbReference>
<dbReference type="GO" id="GO:0030077">
    <property type="term" value="C:plasma membrane light-harvesting complex"/>
    <property type="evidence" value="ECO:0007669"/>
    <property type="project" value="InterPro"/>
</dbReference>
<dbReference type="RefSeq" id="WP_204071841.1">
    <property type="nucleotide sequence ID" value="NZ_BAABHI010000012.1"/>
</dbReference>
<evidence type="ECO:0000256" key="1">
    <source>
        <dbReference type="SAM" id="MobiDB-lite"/>
    </source>
</evidence>
<feature type="region of interest" description="Disordered" evidence="1">
    <location>
        <begin position="81"/>
        <end position="165"/>
    </location>
</feature>